<comment type="caution">
    <text evidence="1">The sequence shown here is derived from an EMBL/GenBank/DDBJ whole genome shotgun (WGS) entry which is preliminary data.</text>
</comment>
<sequence length="86" mass="10030">MNLIEWEPTSVAPVRNRHFSSELIRNSRARLEELPPPCRVALVWFRVKLAFDLLFINMCLPNRGSLSEGVFDATVIYCTLVRLRFH</sequence>
<dbReference type="AlphaFoldDB" id="A0AAV4QFW5"/>
<evidence type="ECO:0000313" key="1">
    <source>
        <dbReference type="EMBL" id="GIY07251.1"/>
    </source>
</evidence>
<name>A0AAV4QFW5_CAEEX</name>
<keyword evidence="2" id="KW-1185">Reference proteome</keyword>
<proteinExistence type="predicted"/>
<dbReference type="EMBL" id="BPLR01006075">
    <property type="protein sequence ID" value="GIY07251.1"/>
    <property type="molecule type" value="Genomic_DNA"/>
</dbReference>
<protein>
    <submittedName>
        <fullName evidence="1">Uncharacterized protein</fullName>
    </submittedName>
</protein>
<dbReference type="Proteomes" id="UP001054945">
    <property type="component" value="Unassembled WGS sequence"/>
</dbReference>
<gene>
    <name evidence="1" type="ORF">CEXT_544571</name>
</gene>
<evidence type="ECO:0000313" key="2">
    <source>
        <dbReference type="Proteomes" id="UP001054945"/>
    </source>
</evidence>
<accession>A0AAV4QFW5</accession>
<reference evidence="1 2" key="1">
    <citation type="submission" date="2021-06" db="EMBL/GenBank/DDBJ databases">
        <title>Caerostris extrusa draft genome.</title>
        <authorList>
            <person name="Kono N."/>
            <person name="Arakawa K."/>
        </authorList>
    </citation>
    <scope>NUCLEOTIDE SEQUENCE [LARGE SCALE GENOMIC DNA]</scope>
</reference>
<organism evidence="1 2">
    <name type="scientific">Caerostris extrusa</name>
    <name type="common">Bark spider</name>
    <name type="synonym">Caerostris bankana</name>
    <dbReference type="NCBI Taxonomy" id="172846"/>
    <lineage>
        <taxon>Eukaryota</taxon>
        <taxon>Metazoa</taxon>
        <taxon>Ecdysozoa</taxon>
        <taxon>Arthropoda</taxon>
        <taxon>Chelicerata</taxon>
        <taxon>Arachnida</taxon>
        <taxon>Araneae</taxon>
        <taxon>Araneomorphae</taxon>
        <taxon>Entelegynae</taxon>
        <taxon>Araneoidea</taxon>
        <taxon>Araneidae</taxon>
        <taxon>Caerostris</taxon>
    </lineage>
</organism>